<evidence type="ECO:0000313" key="4">
    <source>
        <dbReference type="Proteomes" id="UP001152172"/>
    </source>
</evidence>
<dbReference type="RefSeq" id="WP_269923050.1">
    <property type="nucleotide sequence ID" value="NZ_JAMKBI010000015.1"/>
</dbReference>
<accession>A0A9X3RB98</accession>
<gene>
    <name evidence="3" type="ORF">M9R61_17080</name>
</gene>
<name>A0A9X3RB98_9BACI</name>
<feature type="transmembrane region" description="Helical" evidence="1">
    <location>
        <begin position="44"/>
        <end position="64"/>
    </location>
</feature>
<keyword evidence="1" id="KW-0812">Transmembrane</keyword>
<proteinExistence type="predicted"/>
<keyword evidence="1" id="KW-0472">Membrane</keyword>
<dbReference type="EMBL" id="JAMKBI010000015">
    <property type="protein sequence ID" value="MCZ8535021.1"/>
    <property type="molecule type" value="Genomic_DNA"/>
</dbReference>
<evidence type="ECO:0000313" key="3">
    <source>
        <dbReference type="EMBL" id="MCZ8535021.1"/>
    </source>
</evidence>
<comment type="caution">
    <text evidence="3">The sequence shown here is derived from an EMBL/GenBank/DDBJ whole genome shotgun (WGS) entry which is preliminary data.</text>
</comment>
<keyword evidence="4" id="KW-1185">Reference proteome</keyword>
<evidence type="ECO:0000259" key="2">
    <source>
        <dbReference type="Pfam" id="PF06713"/>
    </source>
</evidence>
<feature type="domain" description="Uncharacterized protein YyaB-like PH" evidence="2">
    <location>
        <begin position="67"/>
        <end position="142"/>
    </location>
</feature>
<reference evidence="3" key="1">
    <citation type="submission" date="2022-05" db="EMBL/GenBank/DDBJ databases">
        <authorList>
            <person name="Colautti A."/>
            <person name="Iacumin L."/>
        </authorList>
    </citation>
    <scope>NUCLEOTIDE SEQUENCE</scope>
    <source>
        <strain evidence="3">DSM 30747</strain>
    </source>
</reference>
<evidence type="ECO:0000256" key="1">
    <source>
        <dbReference type="SAM" id="Phobius"/>
    </source>
</evidence>
<dbReference type="GO" id="GO:0030153">
    <property type="term" value="P:bacteriocin immunity"/>
    <property type="evidence" value="ECO:0007669"/>
    <property type="project" value="InterPro"/>
</dbReference>
<sequence length="151" mass="17609">MTFRSKRDWTFIILLVIALIIIAVATLWPVVYELFFTKHPEYPAIWIMIALFLVIDGILLWVFVDIHYTFYDDYLYVKGGPFRSKIKYKDMTKVNKSSNILVGYRILSSKDALEIHYKHSLMGSIIISPDNQEQFVNVLIEKAAHINHGRA</sequence>
<dbReference type="InterPro" id="IPR009589">
    <property type="entry name" value="PH_YyaB-like"/>
</dbReference>
<dbReference type="Pfam" id="PF06713">
    <property type="entry name" value="bPH_4"/>
    <property type="match status" value="1"/>
</dbReference>
<organism evidence="3 4">
    <name type="scientific">Psychrobacillus psychrodurans</name>
    <dbReference type="NCBI Taxonomy" id="126157"/>
    <lineage>
        <taxon>Bacteria</taxon>
        <taxon>Bacillati</taxon>
        <taxon>Bacillota</taxon>
        <taxon>Bacilli</taxon>
        <taxon>Bacillales</taxon>
        <taxon>Bacillaceae</taxon>
        <taxon>Psychrobacillus</taxon>
    </lineage>
</organism>
<dbReference type="Proteomes" id="UP001152172">
    <property type="component" value="Unassembled WGS sequence"/>
</dbReference>
<dbReference type="AlphaFoldDB" id="A0A9X3RB98"/>
<feature type="transmembrane region" description="Helical" evidence="1">
    <location>
        <begin position="12"/>
        <end position="32"/>
    </location>
</feature>
<keyword evidence="1" id="KW-1133">Transmembrane helix</keyword>
<protein>
    <submittedName>
        <fullName evidence="3">PH domain-containing protein</fullName>
    </submittedName>
</protein>